<dbReference type="Pfam" id="PF02614">
    <property type="entry name" value="UxaC"/>
    <property type="match status" value="1"/>
</dbReference>
<evidence type="ECO:0000313" key="8">
    <source>
        <dbReference type="EMBL" id="MEF3831700.1"/>
    </source>
</evidence>
<dbReference type="PANTHER" id="PTHR30068:SF4">
    <property type="entry name" value="URONATE ISOMERASE"/>
    <property type="match status" value="1"/>
</dbReference>
<evidence type="ECO:0000256" key="1">
    <source>
        <dbReference type="ARBA" id="ARBA00001165"/>
    </source>
</evidence>
<evidence type="ECO:0000256" key="7">
    <source>
        <dbReference type="HAMAP-Rule" id="MF_00675"/>
    </source>
</evidence>
<dbReference type="Gene3D" id="3.20.20.140">
    <property type="entry name" value="Metal-dependent hydrolases"/>
    <property type="match status" value="1"/>
</dbReference>
<dbReference type="PANTHER" id="PTHR30068">
    <property type="entry name" value="URONATE ISOMERASE"/>
    <property type="match status" value="1"/>
</dbReference>
<dbReference type="InterPro" id="IPR032466">
    <property type="entry name" value="Metal_Hydrolase"/>
</dbReference>
<dbReference type="EC" id="5.3.1.12" evidence="4 7"/>
<dbReference type="Proteomes" id="UP001337305">
    <property type="component" value="Unassembled WGS sequence"/>
</dbReference>
<reference evidence="8 9" key="1">
    <citation type="submission" date="2022-09" db="EMBL/GenBank/DDBJ databases">
        <title>Genome sequencing of Flavivirga sp. MEBiC05379.</title>
        <authorList>
            <person name="Oh H.-M."/>
            <person name="Kwon K.K."/>
            <person name="Park M.J."/>
            <person name="Yang S.-H."/>
        </authorList>
    </citation>
    <scope>NUCLEOTIDE SEQUENCE [LARGE SCALE GENOMIC DNA]</scope>
    <source>
        <strain evidence="8 9">MEBiC05379</strain>
    </source>
</reference>
<dbReference type="InterPro" id="IPR003766">
    <property type="entry name" value="Uronate_isomerase"/>
</dbReference>
<evidence type="ECO:0000256" key="5">
    <source>
        <dbReference type="ARBA" id="ARBA00020555"/>
    </source>
</evidence>
<comment type="catalytic activity">
    <reaction evidence="7">
        <text>aldehydo-D-galacturonate = keto-D-tagaturonate</text>
        <dbReference type="Rhea" id="RHEA:27702"/>
        <dbReference type="ChEBI" id="CHEBI:12952"/>
        <dbReference type="ChEBI" id="CHEBI:17886"/>
    </reaction>
</comment>
<keyword evidence="6 7" id="KW-0413">Isomerase</keyword>
<proteinExistence type="inferred from homology"/>
<comment type="catalytic activity">
    <reaction evidence="1 7">
        <text>D-glucuronate = D-fructuronate</text>
        <dbReference type="Rhea" id="RHEA:13049"/>
        <dbReference type="ChEBI" id="CHEBI:58720"/>
        <dbReference type="ChEBI" id="CHEBI:59863"/>
        <dbReference type="EC" id="5.3.1.12"/>
    </reaction>
</comment>
<gene>
    <name evidence="7 8" type="primary">uxaC</name>
    <name evidence="8" type="ORF">N1F79_01035</name>
</gene>
<evidence type="ECO:0000256" key="6">
    <source>
        <dbReference type="ARBA" id="ARBA00023235"/>
    </source>
</evidence>
<evidence type="ECO:0000313" key="9">
    <source>
        <dbReference type="Proteomes" id="UP001337305"/>
    </source>
</evidence>
<comment type="caution">
    <text evidence="8">The sequence shown here is derived from an EMBL/GenBank/DDBJ whole genome shotgun (WGS) entry which is preliminary data.</text>
</comment>
<name>A0ABU7XLV5_9FLAO</name>
<dbReference type="NCBIfam" id="NF002794">
    <property type="entry name" value="PRK02925.1"/>
    <property type="match status" value="1"/>
</dbReference>
<dbReference type="GO" id="GO:0008880">
    <property type="term" value="F:glucuronate isomerase activity"/>
    <property type="evidence" value="ECO:0007669"/>
    <property type="project" value="UniProtKB-EC"/>
</dbReference>
<evidence type="ECO:0000256" key="4">
    <source>
        <dbReference type="ARBA" id="ARBA00012546"/>
    </source>
</evidence>
<comment type="pathway">
    <text evidence="2 7">Carbohydrate metabolism; pentose and glucuronate interconversion.</text>
</comment>
<organism evidence="8 9">
    <name type="scientific">Flavivirga spongiicola</name>
    <dbReference type="NCBI Taxonomy" id="421621"/>
    <lineage>
        <taxon>Bacteria</taxon>
        <taxon>Pseudomonadati</taxon>
        <taxon>Bacteroidota</taxon>
        <taxon>Flavobacteriia</taxon>
        <taxon>Flavobacteriales</taxon>
        <taxon>Flavobacteriaceae</taxon>
        <taxon>Flavivirga</taxon>
    </lineage>
</organism>
<evidence type="ECO:0000256" key="3">
    <source>
        <dbReference type="ARBA" id="ARBA00008397"/>
    </source>
</evidence>
<evidence type="ECO:0000256" key="2">
    <source>
        <dbReference type="ARBA" id="ARBA00004892"/>
    </source>
</evidence>
<dbReference type="SUPFAM" id="SSF51556">
    <property type="entry name" value="Metallo-dependent hydrolases"/>
    <property type="match status" value="1"/>
</dbReference>
<dbReference type="HAMAP" id="MF_00675">
    <property type="entry name" value="UxaC"/>
    <property type="match status" value="1"/>
</dbReference>
<dbReference type="RefSeq" id="WP_303308706.1">
    <property type="nucleotide sequence ID" value="NZ_JAODOP010000001.1"/>
</dbReference>
<keyword evidence="9" id="KW-1185">Reference proteome</keyword>
<protein>
    <recommendedName>
        <fullName evidence="5 7">Uronate isomerase</fullName>
        <ecNumber evidence="4 7">5.3.1.12</ecNumber>
    </recommendedName>
    <alternativeName>
        <fullName evidence="7">Glucuronate isomerase</fullName>
    </alternativeName>
    <alternativeName>
        <fullName evidence="7">Uronic isomerase</fullName>
    </alternativeName>
</protein>
<dbReference type="Gene3D" id="1.10.2020.10">
    <property type="entry name" value="uronate isomerase, domain 2, chain A"/>
    <property type="match status" value="1"/>
</dbReference>
<accession>A0ABU7XLV5</accession>
<dbReference type="EMBL" id="JAODOP010000001">
    <property type="protein sequence ID" value="MEF3831700.1"/>
    <property type="molecule type" value="Genomic_DNA"/>
</dbReference>
<sequence>MINQTNPKGFITDNFLLRSKEAEILFHDYAKKMPIVDYHNHLSAKQIAKNKPIENITKAWLNEDHYKWRGMRAHGVDEAFITGSVSLKDKFTKWAATVPYTLRNPLFHWTQLELKRYFNIDTILQPDTADAIYDKANAVLALKTPAELLEQMKVEVVCTTDDPTDSLEYHKQIKEGHFYTRVLPTFRSDALFFIENTYEFTNYLDKLATCVHYSIDSLDNLLKAIDARIDFFHEHGCKLSDYGVTGPLYVVDYTEGEVAEIFEKFLSNRSLTENDVAKYRTYVLFYLSRRYHEKGWVQQFHLGTIRNNNKRLVALCGADAGCDSIGDFSFAESMSRFFGKLDYENKLAKTICYNLNPAHNEVFASMMGNFNTGELPGKMQWGSGWWYLDQKDGIEKQLNALSNIGLLSHFVGMLTDSRSFLSFPRHEYFRRILCDLIADDVQKGLIPNDMAFLGKMVQDICYNNAISYFKFDTN</sequence>
<comment type="similarity">
    <text evidence="3 7">Belongs to the metallo-dependent hydrolases superfamily. Uronate isomerase family.</text>
</comment>